<keyword evidence="5" id="KW-1185">Reference proteome</keyword>
<dbReference type="Pfam" id="PF04773">
    <property type="entry name" value="FecR"/>
    <property type="match status" value="1"/>
</dbReference>
<keyword evidence="1" id="KW-0812">Transmembrane</keyword>
<dbReference type="EMBL" id="JACOOI010000001">
    <property type="protein sequence ID" value="MBC5641449.1"/>
    <property type="molecule type" value="Genomic_DNA"/>
</dbReference>
<keyword evidence="1" id="KW-0472">Membrane</keyword>
<feature type="domain" description="Protein FecR C-terminal" evidence="3">
    <location>
        <begin position="253"/>
        <end position="320"/>
    </location>
</feature>
<feature type="domain" description="FecR protein" evidence="2">
    <location>
        <begin position="117"/>
        <end position="207"/>
    </location>
</feature>
<keyword evidence="1" id="KW-1133">Transmembrane helix</keyword>
<dbReference type="Gene3D" id="3.55.50.30">
    <property type="match status" value="1"/>
</dbReference>
<evidence type="ECO:0000259" key="2">
    <source>
        <dbReference type="Pfam" id="PF04773"/>
    </source>
</evidence>
<proteinExistence type="predicted"/>
<dbReference type="PANTHER" id="PTHR30273">
    <property type="entry name" value="PERIPLASMIC SIGNAL SENSOR AND SIGMA FACTOR ACTIVATOR FECR-RELATED"/>
    <property type="match status" value="1"/>
</dbReference>
<dbReference type="InterPro" id="IPR006860">
    <property type="entry name" value="FecR"/>
</dbReference>
<accession>A0ABR7DX28</accession>
<dbReference type="Proteomes" id="UP000644010">
    <property type="component" value="Unassembled WGS sequence"/>
</dbReference>
<dbReference type="RefSeq" id="WP_186957935.1">
    <property type="nucleotide sequence ID" value="NZ_JACOOI010000001.1"/>
</dbReference>
<organism evidence="4 5">
    <name type="scientific">Parabacteroides segnis</name>
    <dbReference type="NCBI Taxonomy" id="2763058"/>
    <lineage>
        <taxon>Bacteria</taxon>
        <taxon>Pseudomonadati</taxon>
        <taxon>Bacteroidota</taxon>
        <taxon>Bacteroidia</taxon>
        <taxon>Bacteroidales</taxon>
        <taxon>Tannerellaceae</taxon>
        <taxon>Parabacteroides</taxon>
    </lineage>
</organism>
<dbReference type="PANTHER" id="PTHR30273:SF2">
    <property type="entry name" value="PROTEIN FECR"/>
    <property type="match status" value="1"/>
</dbReference>
<name>A0ABR7DX28_9BACT</name>
<protein>
    <submittedName>
        <fullName evidence="4">FecR domain-containing protein</fullName>
    </submittedName>
</protein>
<comment type="caution">
    <text evidence="4">The sequence shown here is derived from an EMBL/GenBank/DDBJ whole genome shotgun (WGS) entry which is preliminary data.</text>
</comment>
<evidence type="ECO:0000256" key="1">
    <source>
        <dbReference type="SAM" id="Phobius"/>
    </source>
</evidence>
<reference evidence="4 5" key="1">
    <citation type="submission" date="2020-08" db="EMBL/GenBank/DDBJ databases">
        <title>Genome public.</title>
        <authorList>
            <person name="Liu C."/>
            <person name="Sun Q."/>
        </authorList>
    </citation>
    <scope>NUCLEOTIDE SEQUENCE [LARGE SCALE GENOMIC DNA]</scope>
    <source>
        <strain evidence="4 5">BX2</strain>
    </source>
</reference>
<gene>
    <name evidence="4" type="ORF">H8S77_00910</name>
</gene>
<dbReference type="Pfam" id="PF16344">
    <property type="entry name" value="FecR_C"/>
    <property type="match status" value="1"/>
</dbReference>
<dbReference type="Gene3D" id="2.60.120.1440">
    <property type="match status" value="1"/>
</dbReference>
<feature type="transmembrane region" description="Helical" evidence="1">
    <location>
        <begin position="76"/>
        <end position="97"/>
    </location>
</feature>
<evidence type="ECO:0000313" key="5">
    <source>
        <dbReference type="Proteomes" id="UP000644010"/>
    </source>
</evidence>
<evidence type="ECO:0000259" key="3">
    <source>
        <dbReference type="Pfam" id="PF16344"/>
    </source>
</evidence>
<sequence length="325" mass="37853">MNEQIIKYFQGELNTTERLRFLRQVEADGELKKQFIEYKNMHALLHLSDQADNKEENRQGYILFNKIIRTKKMRKIMLYASSYAAAITLLVLSTYWLTTSHYDTQQPVANIENILYVPAGQRVQLTLQDGTEVWLNSQTKLTYPALFTGKERRVTVEGEAFFDVAKNPDKPFIVSSQGVEMKVLGTKFNVYSYPGKESIQTSLLEGGLKVYFPHTESKGVILKPEEQVTIKGNQMKVGSLPHADYFLWKDGIYSFINEPLIDILKKLELYYDVKIIVKDQSIYNWEYTGKFRQRDGIDEILRMIQRIHKFKISKDEESNIFTLSR</sequence>
<dbReference type="InterPro" id="IPR032508">
    <property type="entry name" value="FecR_C"/>
</dbReference>
<evidence type="ECO:0000313" key="4">
    <source>
        <dbReference type="EMBL" id="MBC5641449.1"/>
    </source>
</evidence>
<dbReference type="PIRSF" id="PIRSF018266">
    <property type="entry name" value="FecR"/>
    <property type="match status" value="1"/>
</dbReference>
<dbReference type="InterPro" id="IPR012373">
    <property type="entry name" value="Ferrdict_sens_TM"/>
</dbReference>